<keyword evidence="6" id="KW-0460">Magnesium</keyword>
<dbReference type="SUPFAM" id="SSF46973">
    <property type="entry name" value="Enzyme IIa from lactose specific PTS, IIa-lac"/>
    <property type="match status" value="1"/>
</dbReference>
<keyword evidence="3" id="KW-0808">Transferase</keyword>
<gene>
    <name evidence="8" type="ORF">EPJ80_08315</name>
</gene>
<dbReference type="Gene3D" id="1.20.58.80">
    <property type="entry name" value="Phosphotransferase system, lactose/cellobiose-type IIA subunit"/>
    <property type="match status" value="1"/>
</dbReference>
<keyword evidence="2" id="KW-0762">Sugar transport</keyword>
<proteinExistence type="predicted"/>
<evidence type="ECO:0000256" key="5">
    <source>
        <dbReference type="PIRSR" id="PIRSR000699-1"/>
    </source>
</evidence>
<evidence type="ECO:0000256" key="4">
    <source>
        <dbReference type="ARBA" id="ARBA00022683"/>
    </source>
</evidence>
<evidence type="ECO:0000313" key="9">
    <source>
        <dbReference type="Proteomes" id="UP000325116"/>
    </source>
</evidence>
<dbReference type="PROSITE" id="PS51095">
    <property type="entry name" value="PTS_EIIA_TYPE_3"/>
    <property type="match status" value="1"/>
</dbReference>
<dbReference type="Proteomes" id="UP000325116">
    <property type="component" value="Unassembled WGS sequence"/>
</dbReference>
<dbReference type="CDD" id="cd00215">
    <property type="entry name" value="PTS_IIA_lac"/>
    <property type="match status" value="1"/>
</dbReference>
<dbReference type="InterPro" id="IPR003188">
    <property type="entry name" value="PTS_IIA_lac/cel"/>
</dbReference>
<feature type="active site" description="Tele-phosphohistidine intermediate" evidence="5">
    <location>
        <position position="81"/>
    </location>
</feature>
<keyword evidence="1" id="KW-0813">Transport</keyword>
<dbReference type="PANTHER" id="PTHR34382">
    <property type="entry name" value="PTS SYSTEM N,N'-DIACETYLCHITOBIOSE-SPECIFIC EIIA COMPONENT"/>
    <property type="match status" value="1"/>
</dbReference>
<dbReference type="RefSeq" id="WP_147758625.1">
    <property type="nucleotide sequence ID" value="NZ_SAXT01000005.1"/>
</dbReference>
<evidence type="ECO:0000256" key="3">
    <source>
        <dbReference type="ARBA" id="ARBA00022679"/>
    </source>
</evidence>
<feature type="modified residue" description="Phosphohistidine; by HPr" evidence="7">
    <location>
        <position position="81"/>
    </location>
</feature>
<accession>A0A5C8CF82</accession>
<reference evidence="8 9" key="1">
    <citation type="journal article" date="1992" name="Lakartidningen">
        <title>[Penicillin V and not amoxicillin is the first choice preparation in acute otitis].</title>
        <authorList>
            <person name="Kamme C."/>
            <person name="Lundgren K."/>
            <person name="Prellner K."/>
        </authorList>
    </citation>
    <scope>NUCLEOTIDE SEQUENCE [LARGE SCALE GENOMIC DNA]</scope>
    <source>
        <strain evidence="8 9">W1</strain>
    </source>
</reference>
<dbReference type="GO" id="GO:0046872">
    <property type="term" value="F:metal ion binding"/>
    <property type="evidence" value="ECO:0007669"/>
    <property type="project" value="UniProtKB-KW"/>
</dbReference>
<name>A0A5C8CF82_9SPIR</name>
<dbReference type="EMBL" id="SAXT01000005">
    <property type="protein sequence ID" value="TXJ11707.1"/>
    <property type="molecule type" value="Genomic_DNA"/>
</dbReference>
<dbReference type="AlphaFoldDB" id="A0A5C8CF82"/>
<dbReference type="Pfam" id="PF02255">
    <property type="entry name" value="PTS_IIA"/>
    <property type="match status" value="1"/>
</dbReference>
<evidence type="ECO:0000256" key="7">
    <source>
        <dbReference type="PROSITE-ProRule" id="PRU00418"/>
    </source>
</evidence>
<evidence type="ECO:0000256" key="2">
    <source>
        <dbReference type="ARBA" id="ARBA00022597"/>
    </source>
</evidence>
<evidence type="ECO:0000256" key="6">
    <source>
        <dbReference type="PIRSR" id="PIRSR000699-2"/>
    </source>
</evidence>
<keyword evidence="6" id="KW-0479">Metal-binding</keyword>
<comment type="cofactor">
    <cofactor evidence="6">
        <name>Mg(2+)</name>
        <dbReference type="ChEBI" id="CHEBI:18420"/>
    </cofactor>
    <text evidence="6">Binds 1 Mg(2+) ion per trimer.</text>
</comment>
<dbReference type="InterPro" id="IPR036542">
    <property type="entry name" value="PTS_IIA_lac/cel_sf"/>
</dbReference>
<keyword evidence="4" id="KW-0598">Phosphotransferase system</keyword>
<organism evidence="8 9">
    <name type="scientific">Brachyspira aalborgi</name>
    <dbReference type="NCBI Taxonomy" id="29522"/>
    <lineage>
        <taxon>Bacteria</taxon>
        <taxon>Pseudomonadati</taxon>
        <taxon>Spirochaetota</taxon>
        <taxon>Spirochaetia</taxon>
        <taxon>Brachyspirales</taxon>
        <taxon>Brachyspiraceae</taxon>
        <taxon>Brachyspira</taxon>
    </lineage>
</organism>
<dbReference type="GO" id="GO:0016740">
    <property type="term" value="F:transferase activity"/>
    <property type="evidence" value="ECO:0007669"/>
    <property type="project" value="UniProtKB-KW"/>
</dbReference>
<evidence type="ECO:0000313" key="8">
    <source>
        <dbReference type="EMBL" id="TXJ11707.1"/>
    </source>
</evidence>
<comment type="caution">
    <text evidence="8">The sequence shown here is derived from an EMBL/GenBank/DDBJ whole genome shotgun (WGS) entry which is preliminary data.</text>
</comment>
<dbReference type="PIRSF" id="PIRSF000699">
    <property type="entry name" value="PTS_IILac_III"/>
    <property type="match status" value="1"/>
</dbReference>
<dbReference type="PANTHER" id="PTHR34382:SF7">
    <property type="entry name" value="PTS SYSTEM N,N'-DIACETYLCHITOBIOSE-SPECIFIC EIIA COMPONENT"/>
    <property type="match status" value="1"/>
</dbReference>
<dbReference type="GO" id="GO:0009401">
    <property type="term" value="P:phosphoenolpyruvate-dependent sugar phosphotransferase system"/>
    <property type="evidence" value="ECO:0007669"/>
    <property type="project" value="UniProtKB-KW"/>
</dbReference>
<sequence length="111" mass="13016">MNENDEKFMEENVFPIIGLAGESKSLSYEALRLAKENKFEEAYKKMEEADKIILQAHEYQTNLITREADGEKFNITMLFVHAQDHLMTAMSEKNLIKEIIEILKNNYENKK</sequence>
<evidence type="ECO:0000256" key="1">
    <source>
        <dbReference type="ARBA" id="ARBA00022448"/>
    </source>
</evidence>
<protein>
    <submittedName>
        <fullName evidence="8">PTS lactose/cellobiose transporter subunit IIA</fullName>
    </submittedName>
</protein>
<feature type="binding site" evidence="6">
    <location>
        <position position="84"/>
    </location>
    <ligand>
        <name>Mg(2+)</name>
        <dbReference type="ChEBI" id="CHEBI:18420"/>
        <note>ligand shared between all trimeric partners</note>
    </ligand>
</feature>